<evidence type="ECO:0000259" key="1">
    <source>
        <dbReference type="Pfam" id="PF02464"/>
    </source>
</evidence>
<evidence type="ECO:0000313" key="3">
    <source>
        <dbReference type="Proteomes" id="UP000470875"/>
    </source>
</evidence>
<protein>
    <submittedName>
        <fullName evidence="2">Nicotinamide-nucleotide amidohydrolase family protein</fullName>
    </submittedName>
</protein>
<dbReference type="NCBIfam" id="TIGR00199">
    <property type="entry name" value="PncC_domain"/>
    <property type="match status" value="1"/>
</dbReference>
<comment type="caution">
    <text evidence="2">The sequence shown here is derived from an EMBL/GenBank/DDBJ whole genome shotgun (WGS) entry which is preliminary data.</text>
</comment>
<proteinExistence type="predicted"/>
<dbReference type="SUPFAM" id="SSF142433">
    <property type="entry name" value="CinA-like"/>
    <property type="match status" value="1"/>
</dbReference>
<dbReference type="RefSeq" id="WP_154543145.1">
    <property type="nucleotide sequence ID" value="NZ_VULO01000002.1"/>
</dbReference>
<keyword evidence="2" id="KW-0378">Hydrolase</keyword>
<organism evidence="2 3">
    <name type="scientific">Scrofimicrobium canadense</name>
    <dbReference type="NCBI Taxonomy" id="2652290"/>
    <lineage>
        <taxon>Bacteria</taxon>
        <taxon>Bacillati</taxon>
        <taxon>Actinomycetota</taxon>
        <taxon>Actinomycetes</taxon>
        <taxon>Actinomycetales</taxon>
        <taxon>Actinomycetaceae</taxon>
        <taxon>Scrofimicrobium</taxon>
    </lineage>
</organism>
<evidence type="ECO:0000313" key="2">
    <source>
        <dbReference type="EMBL" id="MSS83592.1"/>
    </source>
</evidence>
<feature type="domain" description="CinA C-terminal" evidence="1">
    <location>
        <begin position="5"/>
        <end position="149"/>
    </location>
</feature>
<dbReference type="Proteomes" id="UP000470875">
    <property type="component" value="Unassembled WGS sequence"/>
</dbReference>
<dbReference type="InterPro" id="IPR036653">
    <property type="entry name" value="CinA-like_C"/>
</dbReference>
<name>A0A6N7W568_9ACTO</name>
<keyword evidence="3" id="KW-1185">Reference proteome</keyword>
<accession>A0A6N7W568</accession>
<gene>
    <name evidence="2" type="ORF">FYJ24_02195</name>
</gene>
<dbReference type="EMBL" id="VULO01000002">
    <property type="protein sequence ID" value="MSS83592.1"/>
    <property type="molecule type" value="Genomic_DNA"/>
</dbReference>
<reference evidence="2 3" key="1">
    <citation type="submission" date="2019-08" db="EMBL/GenBank/DDBJ databases">
        <title>In-depth cultivation of the pig gut microbiome towards novel bacterial diversity and tailored functional studies.</title>
        <authorList>
            <person name="Wylensek D."/>
            <person name="Hitch T.C.A."/>
            <person name="Clavel T."/>
        </authorList>
    </citation>
    <scope>NUCLEOTIDE SEQUENCE [LARGE SCALE GENOMIC DNA]</scope>
    <source>
        <strain evidence="2 3">WB03_NA08</strain>
    </source>
</reference>
<sequence>MSNRTLVEVLKEKKMTIAVAESLTGGLLASSIVDVPGASEVFLGGIVSYSHSAKAELLGVDQEFLSSHGAVNSQVAQEMCSGARKLFHSDIAISTTGVAGPGSSEGKPAGTVFVGIAMPEGIEVFSLHLEGSRQEIRDLAVNEALTLTLARLSPDE</sequence>
<dbReference type="InterPro" id="IPR008136">
    <property type="entry name" value="CinA_C"/>
</dbReference>
<dbReference type="AlphaFoldDB" id="A0A6N7W568"/>
<dbReference type="GO" id="GO:0016787">
    <property type="term" value="F:hydrolase activity"/>
    <property type="evidence" value="ECO:0007669"/>
    <property type="project" value="UniProtKB-KW"/>
</dbReference>
<dbReference type="Gene3D" id="3.90.950.20">
    <property type="entry name" value="CinA-like"/>
    <property type="match status" value="1"/>
</dbReference>
<dbReference type="Pfam" id="PF02464">
    <property type="entry name" value="CinA"/>
    <property type="match status" value="1"/>
</dbReference>